<gene>
    <name evidence="4" type="ORF">BTE48_03755</name>
</gene>
<dbReference type="InterPro" id="IPR036388">
    <property type="entry name" value="WH-like_DNA-bd_sf"/>
</dbReference>
<dbReference type="EMBL" id="MTSM01000003">
    <property type="protein sequence ID" value="OPX56548.1"/>
    <property type="molecule type" value="Genomic_DNA"/>
</dbReference>
<sequence length="234" mass="26701">MRRADRLFQIIQYLRNRRLTTAKWLAEKLEVSERTIYRDIQDLMLSGVPIEGEAGVGYVLRHGFDIPPIMFTKDEIEALVIAARLVKTWAGSKLARSADSALDKIEAVLPNNLKKELAKPRLYTPEVLTNSSTAALLDDLREAVNAKQVIHVEYLSLKGETTQRELKPLGLFFWGKVWTLAAWCELRHSYRSFRVDLITRVSSTDRVFEEDDKISFSAFLNEAYGEMGRGGLDH</sequence>
<dbReference type="InterPro" id="IPR013196">
    <property type="entry name" value="HTH_11"/>
</dbReference>
<evidence type="ECO:0000256" key="1">
    <source>
        <dbReference type="ARBA" id="ARBA00023015"/>
    </source>
</evidence>
<organism evidence="4 5">
    <name type="scientific">Oceanospirillum multiglobuliferum</name>
    <dbReference type="NCBI Taxonomy" id="64969"/>
    <lineage>
        <taxon>Bacteria</taxon>
        <taxon>Pseudomonadati</taxon>
        <taxon>Pseudomonadota</taxon>
        <taxon>Gammaproteobacteria</taxon>
        <taxon>Oceanospirillales</taxon>
        <taxon>Oceanospirillaceae</taxon>
        <taxon>Oceanospirillum</taxon>
    </lineage>
</organism>
<dbReference type="RefSeq" id="WP_078745411.1">
    <property type="nucleotide sequence ID" value="NZ_FUXG01000011.1"/>
</dbReference>
<keyword evidence="1" id="KW-0805">Transcription regulation</keyword>
<dbReference type="InterPro" id="IPR026881">
    <property type="entry name" value="WYL_dom"/>
</dbReference>
<dbReference type="GO" id="GO:0003700">
    <property type="term" value="F:DNA-binding transcription factor activity"/>
    <property type="evidence" value="ECO:0007669"/>
    <property type="project" value="InterPro"/>
</dbReference>
<keyword evidence="2" id="KW-0804">Transcription</keyword>
<feature type="domain" description="HTH deoR-type" evidence="3">
    <location>
        <begin position="3"/>
        <end position="58"/>
    </location>
</feature>
<dbReference type="PANTHER" id="PTHR34580:SF3">
    <property type="entry name" value="PROTEIN PAFB"/>
    <property type="match status" value="1"/>
</dbReference>
<dbReference type="AlphaFoldDB" id="A0A1T4QAF2"/>
<comment type="caution">
    <text evidence="4">The sequence shown here is derived from an EMBL/GenBank/DDBJ whole genome shotgun (WGS) entry which is preliminary data.</text>
</comment>
<dbReference type="PANTHER" id="PTHR34580">
    <property type="match status" value="1"/>
</dbReference>
<dbReference type="OrthoDB" id="9807255at2"/>
<evidence type="ECO:0000313" key="5">
    <source>
        <dbReference type="Proteomes" id="UP000191418"/>
    </source>
</evidence>
<reference evidence="4 5" key="1">
    <citation type="submission" date="2017-01" db="EMBL/GenBank/DDBJ databases">
        <title>Genome Sequencing of a Marine Spirillum, Oceanospirillum multiglobuliferum ATCC 33336, from Japan.</title>
        <authorList>
            <person name="Carney J.G."/>
            <person name="Trachtenberg A.M."/>
            <person name="Rheaume B.A."/>
            <person name="Linnane J.D."/>
            <person name="Pitts N.L."/>
            <person name="Mykles D.L."/>
            <person name="Maclea K.S."/>
        </authorList>
    </citation>
    <scope>NUCLEOTIDE SEQUENCE [LARGE SCALE GENOMIC DNA]</scope>
    <source>
        <strain evidence="4 5">ATCC 33336</strain>
    </source>
</reference>
<name>A0A1T4QAF2_9GAMM</name>
<evidence type="ECO:0000259" key="3">
    <source>
        <dbReference type="PROSITE" id="PS51000"/>
    </source>
</evidence>
<dbReference type="InterPro" id="IPR036390">
    <property type="entry name" value="WH_DNA-bd_sf"/>
</dbReference>
<dbReference type="SUPFAM" id="SSF46785">
    <property type="entry name" value="Winged helix' DNA-binding domain"/>
    <property type="match status" value="1"/>
</dbReference>
<dbReference type="PROSITE" id="PS51000">
    <property type="entry name" value="HTH_DEOR_2"/>
    <property type="match status" value="1"/>
</dbReference>
<keyword evidence="5" id="KW-1185">Reference proteome</keyword>
<dbReference type="Proteomes" id="UP000191418">
    <property type="component" value="Unassembled WGS sequence"/>
</dbReference>
<dbReference type="STRING" id="64969.SAMN02745127_01811"/>
<evidence type="ECO:0000256" key="2">
    <source>
        <dbReference type="ARBA" id="ARBA00023163"/>
    </source>
</evidence>
<accession>A0A1T4QAF2</accession>
<proteinExistence type="predicted"/>
<dbReference type="InterPro" id="IPR001034">
    <property type="entry name" value="DeoR_HTH"/>
</dbReference>
<dbReference type="Gene3D" id="1.10.10.10">
    <property type="entry name" value="Winged helix-like DNA-binding domain superfamily/Winged helix DNA-binding domain"/>
    <property type="match status" value="1"/>
</dbReference>
<protein>
    <submittedName>
        <fullName evidence="4">DNA-binding transcriptional regulator</fullName>
    </submittedName>
</protein>
<dbReference type="Pfam" id="PF08279">
    <property type="entry name" value="HTH_11"/>
    <property type="match status" value="1"/>
</dbReference>
<keyword evidence="4" id="KW-0238">DNA-binding</keyword>
<dbReference type="Pfam" id="PF13280">
    <property type="entry name" value="WYL"/>
    <property type="match status" value="1"/>
</dbReference>
<dbReference type="GO" id="GO:0003677">
    <property type="term" value="F:DNA binding"/>
    <property type="evidence" value="ECO:0007669"/>
    <property type="project" value="UniProtKB-KW"/>
</dbReference>
<evidence type="ECO:0000313" key="4">
    <source>
        <dbReference type="EMBL" id="OPX56548.1"/>
    </source>
</evidence>
<dbReference type="InterPro" id="IPR051534">
    <property type="entry name" value="CBASS_pafABC_assoc_protein"/>
</dbReference>
<dbReference type="PROSITE" id="PS52050">
    <property type="entry name" value="WYL"/>
    <property type="match status" value="1"/>
</dbReference>